<accession>A0A8J4F848</accession>
<feature type="compositionally biased region" description="Gly residues" evidence="1">
    <location>
        <begin position="1159"/>
        <end position="1170"/>
    </location>
</feature>
<organism evidence="2 3">
    <name type="scientific">Volvox africanus</name>
    <dbReference type="NCBI Taxonomy" id="51714"/>
    <lineage>
        <taxon>Eukaryota</taxon>
        <taxon>Viridiplantae</taxon>
        <taxon>Chlorophyta</taxon>
        <taxon>core chlorophytes</taxon>
        <taxon>Chlorophyceae</taxon>
        <taxon>CS clade</taxon>
        <taxon>Chlamydomonadales</taxon>
        <taxon>Volvocaceae</taxon>
        <taxon>Volvox</taxon>
    </lineage>
</organism>
<feature type="compositionally biased region" description="Basic and acidic residues" evidence="1">
    <location>
        <begin position="1240"/>
        <end position="1250"/>
    </location>
</feature>
<feature type="compositionally biased region" description="Pro residues" evidence="1">
    <location>
        <begin position="511"/>
        <end position="520"/>
    </location>
</feature>
<name>A0A8J4F848_9CHLO</name>
<keyword evidence="3" id="KW-1185">Reference proteome</keyword>
<feature type="region of interest" description="Disordered" evidence="1">
    <location>
        <begin position="1"/>
        <end position="1171"/>
    </location>
</feature>
<dbReference type="SUPFAM" id="SSF55277">
    <property type="entry name" value="GYF domain"/>
    <property type="match status" value="1"/>
</dbReference>
<dbReference type="EMBL" id="BNCO01000061">
    <property type="protein sequence ID" value="GIL63901.1"/>
    <property type="molecule type" value="Genomic_DNA"/>
</dbReference>
<feature type="compositionally biased region" description="Gly residues" evidence="1">
    <location>
        <begin position="667"/>
        <end position="679"/>
    </location>
</feature>
<feature type="compositionally biased region" description="Basic and acidic residues" evidence="1">
    <location>
        <begin position="1124"/>
        <end position="1154"/>
    </location>
</feature>
<feature type="compositionally biased region" description="Basic and acidic residues" evidence="1">
    <location>
        <begin position="934"/>
        <end position="946"/>
    </location>
</feature>
<feature type="compositionally biased region" description="Gly residues" evidence="1">
    <location>
        <begin position="451"/>
        <end position="469"/>
    </location>
</feature>
<feature type="compositionally biased region" description="Basic residues" evidence="1">
    <location>
        <begin position="59"/>
        <end position="68"/>
    </location>
</feature>
<dbReference type="InterPro" id="IPR035445">
    <property type="entry name" value="GYF-like_dom_sf"/>
</dbReference>
<reference evidence="2" key="1">
    <citation type="journal article" date="2021" name="Proc. Natl. Acad. Sci. U.S.A.">
        <title>Three genomes in the algal genus Volvox reveal the fate of a haploid sex-determining region after a transition to homothallism.</title>
        <authorList>
            <person name="Yamamoto K."/>
            <person name="Hamaji T."/>
            <person name="Kawai-Toyooka H."/>
            <person name="Matsuzaki R."/>
            <person name="Takahashi F."/>
            <person name="Nishimura Y."/>
            <person name="Kawachi M."/>
            <person name="Noguchi H."/>
            <person name="Minakuchi Y."/>
            <person name="Umen J.G."/>
            <person name="Toyoda A."/>
            <person name="Nozaki H."/>
        </authorList>
    </citation>
    <scope>NUCLEOTIDE SEQUENCE</scope>
    <source>
        <strain evidence="2">NIES-3780</strain>
    </source>
</reference>
<evidence type="ECO:0008006" key="4">
    <source>
        <dbReference type="Google" id="ProtNLM"/>
    </source>
</evidence>
<evidence type="ECO:0000313" key="3">
    <source>
        <dbReference type="Proteomes" id="UP000747399"/>
    </source>
</evidence>
<feature type="region of interest" description="Disordered" evidence="1">
    <location>
        <begin position="1240"/>
        <end position="1262"/>
    </location>
</feature>
<sequence length="1279" mass="135227">MAEESTDKTAAQEVKSSPSHGRSGTASINCSSIRVSTDPKGSSSQDRGASPTSNTHQSPTRKPRSPGRHGREEHLWNRSCGNSDEVLNCEKGKMDGDNFDDDVNGTPGDVDHGADADAGGTDESSGDARSPRSRSDGAGSSREGPSPRDRSPSGSGRHPTAYSADGAEPADNDASDQPVLHGNGPAINDQGLQDSVLCVPSARRLHSQPAARTRNRSRSQDHDRTLTRSRNANSDRDRNLGSSRSRSRSRSRSCSRSPNQRRTSKPVLREPDRAGGGHMPQSWAAGSGSGPAAAGGRRKVLAGPRNGLDLRGGARPSREQPATQWTHERRRDDRWDGSAEGAPEGPRGGPGLDGSRERPFPRRGVSSALPYKDRRGSRGLEHADGPSGPRGGVPGHMGAPREPRPRSPSPVHGVRHPGNYRHHHHDLQEYRNQHQHQHERHFAEQQPSYGPGPGGGAGGGHGGYDGGDGLNDPWLSRAPRDPPASARGSFRGSGDLGSQPLQAPPLRRGPSPSPPPPPPRQRSGAGDQMWEHTITARGRGRGPRADCSPPPGWGREPRSPGAVSYREKGPYVGDRGWDSGPAPGAGHQPLRGEDQRGAALQGPGPYSGSGHGPRWAPPHLAARFHQGFGAPADRSGASNPHPGPRSEDRPHTSYQAAEPQGYALGKGISGCGAGAGGSGERFPESGRYRRGPPSPPPPPPPPPPAAAAWRHSGGGGETGPSSVGPDLHGPLWPPHSSQEPRGGAAGGRHGGRATAPPLVAAGGGAWIQNSRRSPSPPPHRRHVGNDLPGGLTRDSTGPFRRPVSPTAYRSGPRSPQTALWEAAPYAAYDRRTGPAHDPGFRGRSRSPPAPMYGTQGSDHLIVSDGRGRGPYSPPSPLQMRARPPLHESDDPRDGPASWRQRDMQSPPRHLQGRGAIRQYPPSPPRADAAPRFGDPGDSRNGYERSRPSAGGDGPSSSKLSPYGRGGPPPNRRLLSPPGAVPDAKRRGQVDVSGRGERGLGFEANRGARQPGSPRRIAPPDPGHHGHSGRASFREGVEGGEGKGPSGVGPDQYFGRGRQSGGMDLNPNWNHRTVEYGNDRPLHHARSPPLGRRGGRSDGAPPQAGGPPTRGSHHAPEANKTPMHRGFDGDRMYHGADAGDRPADGDGDGGSDHSTRPGLRGPGRTAGGGQMGATNASIAAATMTPVTHDEAAMVWFYKDPMGQKQGPCCIRQFRSWVKYLGQNADFRDEYEKFRTCSVWRDPKDQHQREGDPDGVSAAGSREGFSAAGRTTLWDLLRGLD</sequence>
<protein>
    <recommendedName>
        <fullName evidence="4">GYF domain-containing protein</fullName>
    </recommendedName>
</protein>
<feature type="compositionally biased region" description="Pro residues" evidence="1">
    <location>
        <begin position="692"/>
        <end position="705"/>
    </location>
</feature>
<feature type="compositionally biased region" description="Basic residues" evidence="1">
    <location>
        <begin position="413"/>
        <end position="425"/>
    </location>
</feature>
<feature type="compositionally biased region" description="Basic and acidic residues" evidence="1">
    <location>
        <begin position="828"/>
        <end position="840"/>
    </location>
</feature>
<feature type="compositionally biased region" description="Basic and acidic residues" evidence="1">
    <location>
        <begin position="884"/>
        <end position="893"/>
    </location>
</feature>
<evidence type="ECO:0000256" key="1">
    <source>
        <dbReference type="SAM" id="MobiDB-lite"/>
    </source>
</evidence>
<feature type="compositionally biased region" description="Basic and acidic residues" evidence="1">
    <location>
        <begin position="1071"/>
        <end position="1081"/>
    </location>
</feature>
<feature type="compositionally biased region" description="Polar residues" evidence="1">
    <location>
        <begin position="14"/>
        <end position="58"/>
    </location>
</feature>
<dbReference type="AlphaFoldDB" id="A0A8J4F848"/>
<proteinExistence type="predicted"/>
<gene>
    <name evidence="2" type="ORF">Vafri_17914</name>
</gene>
<feature type="compositionally biased region" description="Low complexity" evidence="1">
    <location>
        <begin position="284"/>
        <end position="295"/>
    </location>
</feature>
<feature type="compositionally biased region" description="Basic and acidic residues" evidence="1">
    <location>
        <begin position="982"/>
        <end position="999"/>
    </location>
</feature>
<feature type="compositionally biased region" description="Basic and acidic residues" evidence="1">
    <location>
        <begin position="1031"/>
        <end position="1040"/>
    </location>
</feature>
<comment type="caution">
    <text evidence="2">The sequence shown here is derived from an EMBL/GenBank/DDBJ whole genome shotgun (WGS) entry which is preliminary data.</text>
</comment>
<evidence type="ECO:0000313" key="2">
    <source>
        <dbReference type="EMBL" id="GIL63901.1"/>
    </source>
</evidence>
<feature type="compositionally biased region" description="Basic and acidic residues" evidence="1">
    <location>
        <begin position="326"/>
        <end position="337"/>
    </location>
</feature>
<dbReference type="Proteomes" id="UP000747399">
    <property type="component" value="Unassembled WGS sequence"/>
</dbReference>
<feature type="compositionally biased region" description="Basic and acidic residues" evidence="1">
    <location>
        <begin position="371"/>
        <end position="384"/>
    </location>
</feature>